<evidence type="ECO:0000313" key="4">
    <source>
        <dbReference type="EMBL" id="CCH28772.1"/>
    </source>
</evidence>
<dbReference type="InterPro" id="IPR000182">
    <property type="entry name" value="GNAT_dom"/>
</dbReference>
<evidence type="ECO:0000259" key="3">
    <source>
        <dbReference type="PROSITE" id="PS51186"/>
    </source>
</evidence>
<dbReference type="Pfam" id="PF00583">
    <property type="entry name" value="Acetyltransf_1"/>
    <property type="match status" value="1"/>
</dbReference>
<name>K0JTA3_SACES</name>
<dbReference type="InterPro" id="IPR050832">
    <property type="entry name" value="Bact_Acetyltransf"/>
</dbReference>
<accession>K0JTA3</accession>
<dbReference type="Proteomes" id="UP000006281">
    <property type="component" value="Chromosome"/>
</dbReference>
<dbReference type="OrthoDB" id="5243635at2"/>
<dbReference type="CDD" id="cd04301">
    <property type="entry name" value="NAT_SF"/>
    <property type="match status" value="1"/>
</dbReference>
<protein>
    <recommendedName>
        <fullName evidence="3">N-acetyltransferase domain-containing protein</fullName>
    </recommendedName>
</protein>
<dbReference type="SUPFAM" id="SSF55729">
    <property type="entry name" value="Acyl-CoA N-acyltransferases (Nat)"/>
    <property type="match status" value="1"/>
</dbReference>
<dbReference type="eggNOG" id="COG0456">
    <property type="taxonomic scope" value="Bacteria"/>
</dbReference>
<reference evidence="4 5" key="1">
    <citation type="journal article" date="2012" name="BMC Genomics">
        <title>Complete genome sequence of Saccharothrix espanaensis DSM 44229T and comparison to the other completely sequenced Pseudonocardiaceae.</title>
        <authorList>
            <person name="Strobel T."/>
            <person name="Al-Dilaimi A."/>
            <person name="Blom J."/>
            <person name="Gessner A."/>
            <person name="Kalinowski J."/>
            <person name="Luzhetska M."/>
            <person name="Puhler A."/>
            <person name="Szczepanowski R."/>
            <person name="Bechthold A."/>
            <person name="Ruckert C."/>
        </authorList>
    </citation>
    <scope>NUCLEOTIDE SEQUENCE [LARGE SCALE GENOMIC DNA]</scope>
    <source>
        <strain evidence="5">ATCC 51144 / DSM 44229 / JCM 9112 / NBRC 15066 / NRRL 15764</strain>
    </source>
</reference>
<keyword evidence="2" id="KW-0012">Acyltransferase</keyword>
<evidence type="ECO:0000256" key="1">
    <source>
        <dbReference type="ARBA" id="ARBA00022679"/>
    </source>
</evidence>
<feature type="domain" description="N-acetyltransferase" evidence="3">
    <location>
        <begin position="4"/>
        <end position="153"/>
    </location>
</feature>
<dbReference type="AlphaFoldDB" id="K0JTA3"/>
<dbReference type="EMBL" id="HE804045">
    <property type="protein sequence ID" value="CCH28772.1"/>
    <property type="molecule type" value="Genomic_DNA"/>
</dbReference>
<keyword evidence="1" id="KW-0808">Transferase</keyword>
<organism evidence="4 5">
    <name type="scientific">Saccharothrix espanaensis (strain ATCC 51144 / DSM 44229 / JCM 9112 / NBRC 15066 / NRRL 15764)</name>
    <dbReference type="NCBI Taxonomy" id="1179773"/>
    <lineage>
        <taxon>Bacteria</taxon>
        <taxon>Bacillati</taxon>
        <taxon>Actinomycetota</taxon>
        <taxon>Actinomycetes</taxon>
        <taxon>Pseudonocardiales</taxon>
        <taxon>Pseudonocardiaceae</taxon>
        <taxon>Saccharothrix</taxon>
    </lineage>
</organism>
<evidence type="ECO:0000313" key="5">
    <source>
        <dbReference type="Proteomes" id="UP000006281"/>
    </source>
</evidence>
<dbReference type="RefSeq" id="WP_015098885.1">
    <property type="nucleotide sequence ID" value="NC_019673.1"/>
</dbReference>
<dbReference type="InterPro" id="IPR016181">
    <property type="entry name" value="Acyl_CoA_acyltransferase"/>
</dbReference>
<dbReference type="PATRIC" id="fig|1179773.3.peg.1451"/>
<evidence type="ECO:0000256" key="2">
    <source>
        <dbReference type="ARBA" id="ARBA00023315"/>
    </source>
</evidence>
<dbReference type="KEGG" id="sesp:BN6_14490"/>
<proteinExistence type="predicted"/>
<dbReference type="PANTHER" id="PTHR43877">
    <property type="entry name" value="AMINOALKYLPHOSPHONATE N-ACETYLTRANSFERASE-RELATED-RELATED"/>
    <property type="match status" value="1"/>
</dbReference>
<dbReference type="HOGENOM" id="CLU_013985_18_0_11"/>
<dbReference type="GO" id="GO:0016747">
    <property type="term" value="F:acyltransferase activity, transferring groups other than amino-acyl groups"/>
    <property type="evidence" value="ECO:0007669"/>
    <property type="project" value="InterPro"/>
</dbReference>
<dbReference type="BioCyc" id="SESP1179773:BN6_RS07105-MONOMER"/>
<dbReference type="Gene3D" id="3.40.630.30">
    <property type="match status" value="1"/>
</dbReference>
<gene>
    <name evidence="4" type="ordered locus">BN6_14490</name>
</gene>
<dbReference type="PROSITE" id="PS51186">
    <property type="entry name" value="GNAT"/>
    <property type="match status" value="1"/>
</dbReference>
<keyword evidence="5" id="KW-1185">Reference proteome</keyword>
<dbReference type="STRING" id="1179773.BN6_14490"/>
<sequence length="163" mass="17966">MGTITIRTPVEADSPAIVQLHVKARRSYYEGHLPETELAEWETSVRASDYRFTGPDRTWLCAELDGVVVGFALVRADELLQVQVDPAYWGRSVGRALLDACAAIWRDADVTTARLEVFEPNARARRLYAANGWHEQGVSEGPNPHVRMTFAVSRPGTVGGDSA</sequence>